<dbReference type="CDD" id="cd05304">
    <property type="entry name" value="Rubrum_tdh"/>
    <property type="match status" value="1"/>
</dbReference>
<keyword evidence="7" id="KW-0520">NAD</keyword>
<proteinExistence type="inferred from homology"/>
<evidence type="ECO:0000313" key="12">
    <source>
        <dbReference type="EMBL" id="NEN04582.1"/>
    </source>
</evidence>
<dbReference type="Pfam" id="PF01262">
    <property type="entry name" value="AlaDh_PNT_C"/>
    <property type="match status" value="1"/>
</dbReference>
<evidence type="ECO:0000256" key="2">
    <source>
        <dbReference type="ARBA" id="ARBA00005689"/>
    </source>
</evidence>
<dbReference type="PANTHER" id="PTHR10160:SF19">
    <property type="entry name" value="PROTON-TRANSLOCATING NAD(P)(+) TRANSHYDROGENASE"/>
    <property type="match status" value="1"/>
</dbReference>
<comment type="function">
    <text evidence="1">The transhydrogenation between NADH and NADP is coupled to respiration and ATP hydrolysis and functions as a proton pump across the membrane.</text>
</comment>
<dbReference type="SMART" id="SM01002">
    <property type="entry name" value="AlaDh_PNT_C"/>
    <property type="match status" value="1"/>
</dbReference>
<dbReference type="GO" id="GO:0006740">
    <property type="term" value="P:NADPH regeneration"/>
    <property type="evidence" value="ECO:0007669"/>
    <property type="project" value="TreeGrafter"/>
</dbReference>
<dbReference type="GO" id="GO:0050661">
    <property type="term" value="F:NADP binding"/>
    <property type="evidence" value="ECO:0007669"/>
    <property type="project" value="TreeGrafter"/>
</dbReference>
<evidence type="ECO:0000313" key="13">
    <source>
        <dbReference type="Proteomes" id="UP000474967"/>
    </source>
</evidence>
<protein>
    <recommendedName>
        <fullName evidence="3">proton-translocating NAD(P)(+) transhydrogenase</fullName>
        <ecNumber evidence="3">7.1.1.1</ecNumber>
    </recommendedName>
</protein>
<evidence type="ECO:0000256" key="1">
    <source>
        <dbReference type="ARBA" id="ARBA00003943"/>
    </source>
</evidence>
<dbReference type="InterPro" id="IPR008143">
    <property type="entry name" value="Ala_DH/PNT_CS2"/>
</dbReference>
<dbReference type="PROSITE" id="PS00837">
    <property type="entry name" value="ALADH_PNT_2"/>
    <property type="match status" value="1"/>
</dbReference>
<dbReference type="GO" id="GO:0005886">
    <property type="term" value="C:plasma membrane"/>
    <property type="evidence" value="ECO:0007669"/>
    <property type="project" value="TreeGrafter"/>
</dbReference>
<evidence type="ECO:0000259" key="10">
    <source>
        <dbReference type="SMART" id="SM01002"/>
    </source>
</evidence>
<dbReference type="Pfam" id="PF05222">
    <property type="entry name" value="AlaDh_PNT_N"/>
    <property type="match status" value="1"/>
</dbReference>
<reference evidence="12 13" key="1">
    <citation type="journal article" date="2014" name="J. Microbiol.">
        <title>Diaminobutyricibacter tongyongensis gen. nov., sp. nov. and Homoserinibacter gongjuensis gen. nov., sp. nov. belong to the family Microbacteriaceae.</title>
        <authorList>
            <person name="Kim S.J."/>
            <person name="Ahn J.H."/>
            <person name="Weon H.Y."/>
            <person name="Hamada M."/>
            <person name="Suzuki K."/>
            <person name="Kwon S.W."/>
        </authorList>
    </citation>
    <scope>NUCLEOTIDE SEQUENCE [LARGE SCALE GENOMIC DNA]</scope>
    <source>
        <strain evidence="12 13">NBRC 108724</strain>
    </source>
</reference>
<organism evidence="12 13">
    <name type="scientific">Leifsonia tongyongensis</name>
    <dbReference type="NCBI Taxonomy" id="1268043"/>
    <lineage>
        <taxon>Bacteria</taxon>
        <taxon>Bacillati</taxon>
        <taxon>Actinomycetota</taxon>
        <taxon>Actinomycetes</taxon>
        <taxon>Micrococcales</taxon>
        <taxon>Microbacteriaceae</taxon>
        <taxon>Leifsonia</taxon>
    </lineage>
</organism>
<dbReference type="AlphaFoldDB" id="A0A6L9XT52"/>
<dbReference type="EMBL" id="JAAGWY010000001">
    <property type="protein sequence ID" value="NEN04582.1"/>
    <property type="molecule type" value="Genomic_DNA"/>
</dbReference>
<dbReference type="Proteomes" id="UP000474967">
    <property type="component" value="Unassembled WGS sequence"/>
</dbReference>
<dbReference type="InterPro" id="IPR007886">
    <property type="entry name" value="AlaDH/PNT_N"/>
</dbReference>
<evidence type="ECO:0000259" key="11">
    <source>
        <dbReference type="SMART" id="SM01003"/>
    </source>
</evidence>
<evidence type="ECO:0000256" key="8">
    <source>
        <dbReference type="ARBA" id="ARBA00048202"/>
    </source>
</evidence>
<dbReference type="InterPro" id="IPR036291">
    <property type="entry name" value="NAD(P)-bd_dom_sf"/>
</dbReference>
<evidence type="ECO:0000256" key="7">
    <source>
        <dbReference type="ARBA" id="ARBA00023027"/>
    </source>
</evidence>
<dbReference type="GO" id="GO:0016491">
    <property type="term" value="F:oxidoreductase activity"/>
    <property type="evidence" value="ECO:0007669"/>
    <property type="project" value="InterPro"/>
</dbReference>
<dbReference type="PANTHER" id="PTHR10160">
    <property type="entry name" value="NAD(P) TRANSHYDROGENASE"/>
    <property type="match status" value="1"/>
</dbReference>
<dbReference type="SUPFAM" id="SSF52283">
    <property type="entry name" value="Formate/glycerate dehydrogenase catalytic domain-like"/>
    <property type="match status" value="1"/>
</dbReference>
<feature type="region of interest" description="Disordered" evidence="9">
    <location>
        <begin position="382"/>
        <end position="419"/>
    </location>
</feature>
<comment type="caution">
    <text evidence="12">The sequence shown here is derived from an EMBL/GenBank/DDBJ whole genome shotgun (WGS) entry which is preliminary data.</text>
</comment>
<dbReference type="SMART" id="SM01003">
    <property type="entry name" value="AlaDh_PNT_N"/>
    <property type="match status" value="1"/>
</dbReference>
<evidence type="ECO:0000256" key="9">
    <source>
        <dbReference type="SAM" id="MobiDB-lite"/>
    </source>
</evidence>
<evidence type="ECO:0000256" key="5">
    <source>
        <dbReference type="ARBA" id="ARBA00022857"/>
    </source>
</evidence>
<evidence type="ECO:0000256" key="6">
    <source>
        <dbReference type="ARBA" id="ARBA00022967"/>
    </source>
</evidence>
<feature type="domain" description="Alanine dehydrogenase/pyridine nucleotide transhydrogenase N-terminal" evidence="11">
    <location>
        <begin position="16"/>
        <end position="151"/>
    </location>
</feature>
<name>A0A6L9XT52_9MICO</name>
<evidence type="ECO:0000256" key="4">
    <source>
        <dbReference type="ARBA" id="ARBA00022741"/>
    </source>
</evidence>
<gene>
    <name evidence="12" type="ORF">G3T36_01725</name>
</gene>
<evidence type="ECO:0000256" key="3">
    <source>
        <dbReference type="ARBA" id="ARBA00012943"/>
    </source>
</evidence>
<dbReference type="EC" id="7.1.1.1" evidence="3"/>
<sequence length="419" mass="43191">MERNGLEDLQACLTIGVLRETAPGERRVALDPDVAGEFLRDGHRVLIESGAGEQGGWTDAAYAAVGATSASRADVIERADVLAAVRRPPDDVTAALRDGQGLVGLLDPLQNLELMESLCRRGVTVAAFELLPRTLSRAQSMDALSSQSAAAGYRAAIVAAEAFGGFFPMMITAAGTARPARVLVIGAGVAGLQALSTARRLGAVVTGYDVRPASRGEVESVGASFATSSVAEGAGSGGYARAMTADELAAQQQELTQLVAKFDVVITTAKVPGRRPPVLVPQEALASLARGSVCVDLACGPLGGNVHGSVDGQRIVDSSGVTIIGSSDLAATIPTAASRMYAKNVHALVTTLTHEGRLDPDLDDELQRSVVVCRKGEIVSPSMRQAMAQSGPPISTPAPSQSQSPTESPSESQSEGVRS</sequence>
<dbReference type="SUPFAM" id="SSF51735">
    <property type="entry name" value="NAD(P)-binding Rossmann-fold domains"/>
    <property type="match status" value="1"/>
</dbReference>
<feature type="domain" description="Alanine dehydrogenase/pyridine nucleotide transhydrogenase NAD(H)-binding" evidence="10">
    <location>
        <begin position="160"/>
        <end position="325"/>
    </location>
</feature>
<comment type="catalytic activity">
    <reaction evidence="8">
        <text>NAD(+) + NADPH + H(+)(in) = NADH + NADP(+) + H(+)(out)</text>
        <dbReference type="Rhea" id="RHEA:47992"/>
        <dbReference type="ChEBI" id="CHEBI:15378"/>
        <dbReference type="ChEBI" id="CHEBI:57540"/>
        <dbReference type="ChEBI" id="CHEBI:57783"/>
        <dbReference type="ChEBI" id="CHEBI:57945"/>
        <dbReference type="ChEBI" id="CHEBI:58349"/>
        <dbReference type="EC" id="7.1.1.1"/>
    </reaction>
</comment>
<comment type="similarity">
    <text evidence="2">Belongs to the AlaDH/PNT family.</text>
</comment>
<dbReference type="GO" id="GO:0008750">
    <property type="term" value="F:proton-translocating NAD(P)+ transhydrogenase activity"/>
    <property type="evidence" value="ECO:0007669"/>
    <property type="project" value="UniProtKB-EC"/>
</dbReference>
<keyword evidence="6" id="KW-1278">Translocase</keyword>
<keyword evidence="5" id="KW-0521">NADP</keyword>
<dbReference type="InterPro" id="IPR007698">
    <property type="entry name" value="AlaDH/PNT_NAD(H)-bd"/>
</dbReference>
<keyword evidence="13" id="KW-1185">Reference proteome</keyword>
<accession>A0A6L9XT52</accession>
<dbReference type="Gene3D" id="3.40.50.720">
    <property type="entry name" value="NAD(P)-binding Rossmann-like Domain"/>
    <property type="match status" value="2"/>
</dbReference>
<feature type="compositionally biased region" description="Low complexity" evidence="9">
    <location>
        <begin position="397"/>
        <end position="419"/>
    </location>
</feature>
<keyword evidence="4" id="KW-0547">Nucleotide-binding</keyword>